<dbReference type="Pfam" id="PF06722">
    <property type="entry name" value="EryCIII-like_C"/>
    <property type="match status" value="1"/>
</dbReference>
<evidence type="ECO:0000313" key="3">
    <source>
        <dbReference type="EMBL" id="BAV13180.1"/>
    </source>
</evidence>
<dbReference type="InterPro" id="IPR010610">
    <property type="entry name" value="EryCIII-like_C"/>
</dbReference>
<dbReference type="GO" id="GO:0016758">
    <property type="term" value="F:hexosyltransferase activity"/>
    <property type="evidence" value="ECO:0007669"/>
    <property type="project" value="InterPro"/>
</dbReference>
<dbReference type="SUPFAM" id="SSF53756">
    <property type="entry name" value="UDP-Glycosyltransferase/glycogen phosphorylase"/>
    <property type="match status" value="1"/>
</dbReference>
<feature type="domain" description="Erythromycin biosynthesis protein CIII-like C-terminal" evidence="2">
    <location>
        <begin position="277"/>
        <end position="382"/>
    </location>
</feature>
<keyword evidence="3" id="KW-0808">Transferase</keyword>
<protein>
    <submittedName>
        <fullName evidence="3">Glycosyl transferase related to UDP-glucuronosyltransferase</fullName>
    </submittedName>
</protein>
<accession>A0A173N0H0</accession>
<gene>
    <name evidence="3" type="primary">GlyGT1F</name>
</gene>
<reference evidence="3" key="1">
    <citation type="submission" date="2009-04" db="EMBL/GenBank/DDBJ databases">
        <title>Clostridium cellulovorans cellulosomal and noncellulosomal genes.</title>
        <authorList>
            <person name="Tamaru Y."/>
        </authorList>
    </citation>
    <scope>NUCLEOTIDE SEQUENCE</scope>
</reference>
<dbReference type="CDD" id="cd03784">
    <property type="entry name" value="GT1_Gtf-like"/>
    <property type="match status" value="1"/>
</dbReference>
<dbReference type="AlphaFoldDB" id="A0A173N0H0"/>
<dbReference type="InterPro" id="IPR004276">
    <property type="entry name" value="GlycoTrans_28_N"/>
</dbReference>
<dbReference type="GO" id="GO:0008194">
    <property type="term" value="F:UDP-glycosyltransferase activity"/>
    <property type="evidence" value="ECO:0007669"/>
    <property type="project" value="InterPro"/>
</dbReference>
<dbReference type="OMA" id="CIDENTI"/>
<dbReference type="EMBL" id="AB499281">
    <property type="protein sequence ID" value="BAV13180.1"/>
    <property type="molecule type" value="Genomic_DNA"/>
</dbReference>
<dbReference type="InterPro" id="IPR050426">
    <property type="entry name" value="Glycosyltransferase_28"/>
</dbReference>
<dbReference type="Pfam" id="PF03033">
    <property type="entry name" value="Glyco_transf_28"/>
    <property type="match status" value="1"/>
</dbReference>
<sequence>MANVLVITHGTGGDVIPFIRLGKILKNAGYNVFIFTHCIYEEESKKSGLNFVAIDDYEEYKEKNDSLYQLSDPINKLDEYLEFNKKYCGADRMYKEYMLIREYCIDENTIILFRHRFSLSGLLVAEKYNCIGVPVFLAPNYLQHLELHEKLIGETMVNEINIVRSRTGLKNISSWTKWMCSPRFKIAVWPRWYAIEETKDINEIATIGFLAEDTNDQYKISEKVKKFLNSGKKTVLITAGTSNVINPDFYKIAVEACTKENINAILVTPFDELVPKNLEGNILRLHKAPIKDIMLYVYAVIHHGGIGTGSEAIACGIPQIIMPHIADGPDNADKLRKLGVAKVLPMKNWNAESLGKILNNITEDNISLSCKKLSEKMKKDNYKEELCSSIKKLLENKEAYKIKNFPEGSLEESKYLNNTGINYCKEKINEDGVVCNNKSNMDSISERKKKMLLELLRKKQKD</sequence>
<dbReference type="PANTHER" id="PTHR48050:SF13">
    <property type="entry name" value="STEROL 3-BETA-GLUCOSYLTRANSFERASE UGT80A2"/>
    <property type="match status" value="1"/>
</dbReference>
<feature type="domain" description="Glycosyltransferase family 28 N-terminal" evidence="1">
    <location>
        <begin position="4"/>
        <end position="85"/>
    </location>
</feature>
<evidence type="ECO:0000259" key="1">
    <source>
        <dbReference type="Pfam" id="PF03033"/>
    </source>
</evidence>
<dbReference type="PANTHER" id="PTHR48050">
    <property type="entry name" value="STEROL 3-BETA-GLUCOSYLTRANSFERASE"/>
    <property type="match status" value="1"/>
</dbReference>
<dbReference type="Gene3D" id="3.40.50.2000">
    <property type="entry name" value="Glycogen Phosphorylase B"/>
    <property type="match status" value="2"/>
</dbReference>
<organism evidence="3">
    <name type="scientific">Clostridium cellulovorans</name>
    <dbReference type="NCBI Taxonomy" id="1493"/>
    <lineage>
        <taxon>Bacteria</taxon>
        <taxon>Bacillati</taxon>
        <taxon>Bacillota</taxon>
        <taxon>Clostridia</taxon>
        <taxon>Eubacteriales</taxon>
        <taxon>Clostridiaceae</taxon>
        <taxon>Clostridium</taxon>
    </lineage>
</organism>
<dbReference type="InterPro" id="IPR002213">
    <property type="entry name" value="UDP_glucos_trans"/>
</dbReference>
<dbReference type="GO" id="GO:0033072">
    <property type="term" value="P:vancomycin biosynthetic process"/>
    <property type="evidence" value="ECO:0007669"/>
    <property type="project" value="UniProtKB-ARBA"/>
</dbReference>
<proteinExistence type="predicted"/>
<name>A0A173N0H0_CLOCL</name>
<evidence type="ECO:0000259" key="2">
    <source>
        <dbReference type="Pfam" id="PF06722"/>
    </source>
</evidence>
<dbReference type="GO" id="GO:0005975">
    <property type="term" value="P:carbohydrate metabolic process"/>
    <property type="evidence" value="ECO:0007669"/>
    <property type="project" value="InterPro"/>
</dbReference>